<reference evidence="5" key="1">
    <citation type="submission" date="2009-01" db="EMBL/GenBank/DDBJ databases">
        <title>Complete sequence of chromosome Cyanothece sp. PCC 7425.</title>
        <authorList>
            <consortium name="US DOE Joint Genome Institute"/>
            <person name="Lucas S."/>
            <person name="Copeland A."/>
            <person name="Lapidus A."/>
            <person name="Glavina del Rio T."/>
            <person name="Dalin E."/>
            <person name="Tice H."/>
            <person name="Bruce D."/>
            <person name="Goodwin L."/>
            <person name="Pitluck S."/>
            <person name="Sims D."/>
            <person name="Meineke L."/>
            <person name="Brettin T."/>
            <person name="Detter J.C."/>
            <person name="Han C."/>
            <person name="Larimer F."/>
            <person name="Land M."/>
            <person name="Hauser L."/>
            <person name="Kyrpides N."/>
            <person name="Ovchinnikova G."/>
            <person name="Liberton M."/>
            <person name="Stoeckel J."/>
            <person name="Banerjee A."/>
            <person name="Singh A."/>
            <person name="Page L."/>
            <person name="Sato H."/>
            <person name="Zhao L."/>
            <person name="Sherman L."/>
            <person name="Pakrasi H."/>
            <person name="Richardson P."/>
        </authorList>
    </citation>
    <scope>NUCLEOTIDE SEQUENCE</scope>
    <source>
        <strain evidence="5">PCC 7425</strain>
    </source>
</reference>
<dbReference type="PANTHER" id="PTHR30349:SF64">
    <property type="entry name" value="PROPHAGE INTEGRASE INTD-RELATED"/>
    <property type="match status" value="1"/>
</dbReference>
<dbReference type="InterPro" id="IPR002104">
    <property type="entry name" value="Integrase_catalytic"/>
</dbReference>
<dbReference type="GO" id="GO:0006310">
    <property type="term" value="P:DNA recombination"/>
    <property type="evidence" value="ECO:0007669"/>
    <property type="project" value="UniProtKB-KW"/>
</dbReference>
<dbReference type="Pfam" id="PF00589">
    <property type="entry name" value="Phage_integrase"/>
    <property type="match status" value="1"/>
</dbReference>
<dbReference type="eggNOG" id="COG0582">
    <property type="taxonomic scope" value="Bacteria"/>
</dbReference>
<evidence type="ECO:0000259" key="4">
    <source>
        <dbReference type="PROSITE" id="PS51898"/>
    </source>
</evidence>
<dbReference type="Gene3D" id="1.10.150.130">
    <property type="match status" value="1"/>
</dbReference>
<evidence type="ECO:0000256" key="3">
    <source>
        <dbReference type="ARBA" id="ARBA00023172"/>
    </source>
</evidence>
<sequence>MQAKQPFLGKERHGRVTLELAQGKYLRVRCTLQGKTYTKNLGLYSPDCPSPAVLRVSRNTAQELDAHLTFGRIEEFINFFQSDRHSLELVQPCTRSDEIKKTGIELSGLWEKYAEFKKPQVSPSTYVKDFAKARNHIAKLPTKSLDDASQIRDWLLNNLSVDAARRCLVQIKAACEWALGEGIIDRNPFASMTIKPPKGLGEDADINPFTKEERDLIINAFASDRYYSYLAPFVRFLFTTGCRPSEAIGLQWKHVNSSTIRFEQAVVVSEDGLVAKEGLKTQRKRNFPITPEVQSIFDDLLVKNPSPSPNDYLFTSKEGKFIDMHNFSNRAWKSILEKTGIPYRKCYQTRHTFISLCVAEHMNSTAIGRWTGTSGAMIDKHYGATNFTNLLPPCLK</sequence>
<dbReference type="InterPro" id="IPR010998">
    <property type="entry name" value="Integrase_recombinase_N"/>
</dbReference>
<dbReference type="PANTHER" id="PTHR30349">
    <property type="entry name" value="PHAGE INTEGRASE-RELATED"/>
    <property type="match status" value="1"/>
</dbReference>
<dbReference type="HOGENOM" id="CLU_027562_8_0_3"/>
<evidence type="ECO:0000313" key="5">
    <source>
        <dbReference type="EMBL" id="ACL46634.1"/>
    </source>
</evidence>
<dbReference type="SUPFAM" id="SSF56349">
    <property type="entry name" value="DNA breaking-rejoining enzymes"/>
    <property type="match status" value="1"/>
</dbReference>
<comment type="similarity">
    <text evidence="1">Belongs to the 'phage' integrase family.</text>
</comment>
<dbReference type="InterPro" id="IPR013762">
    <property type="entry name" value="Integrase-like_cat_sf"/>
</dbReference>
<feature type="domain" description="Tyr recombinase" evidence="4">
    <location>
        <begin position="204"/>
        <end position="395"/>
    </location>
</feature>
<keyword evidence="2" id="KW-0238">DNA-binding</keyword>
<evidence type="ECO:0000256" key="2">
    <source>
        <dbReference type="ARBA" id="ARBA00023125"/>
    </source>
</evidence>
<evidence type="ECO:0000256" key="1">
    <source>
        <dbReference type="ARBA" id="ARBA00008857"/>
    </source>
</evidence>
<dbReference type="InterPro" id="IPR011010">
    <property type="entry name" value="DNA_brk_join_enz"/>
</dbReference>
<dbReference type="KEGG" id="cyn:Cyan7425_4324"/>
<gene>
    <name evidence="5" type="ordered locus">Cyan7425_4324</name>
</gene>
<dbReference type="InterPro" id="IPR050090">
    <property type="entry name" value="Tyrosine_recombinase_XerCD"/>
</dbReference>
<dbReference type="EMBL" id="CP001344">
    <property type="protein sequence ID" value="ACL46634.1"/>
    <property type="molecule type" value="Genomic_DNA"/>
</dbReference>
<dbReference type="AlphaFoldDB" id="B8HYI0"/>
<dbReference type="GO" id="GO:0003677">
    <property type="term" value="F:DNA binding"/>
    <property type="evidence" value="ECO:0007669"/>
    <property type="project" value="UniProtKB-KW"/>
</dbReference>
<organism evidence="5">
    <name type="scientific">Cyanothece sp. (strain PCC 7425 / ATCC 29141)</name>
    <dbReference type="NCBI Taxonomy" id="395961"/>
    <lineage>
        <taxon>Bacteria</taxon>
        <taxon>Bacillati</taxon>
        <taxon>Cyanobacteriota</taxon>
        <taxon>Cyanophyceae</taxon>
        <taxon>Gomontiellales</taxon>
        <taxon>Cyanothecaceae</taxon>
        <taxon>Cyanothece</taxon>
    </lineage>
</organism>
<dbReference type="STRING" id="395961.Cyan7425_4324"/>
<dbReference type="Gene3D" id="1.10.443.10">
    <property type="entry name" value="Intergrase catalytic core"/>
    <property type="match status" value="1"/>
</dbReference>
<protein>
    <submittedName>
        <fullName evidence="5">Integrase family protein</fullName>
    </submittedName>
</protein>
<keyword evidence="3" id="KW-0233">DNA recombination</keyword>
<dbReference type="PROSITE" id="PS51898">
    <property type="entry name" value="TYR_RECOMBINASE"/>
    <property type="match status" value="1"/>
</dbReference>
<accession>B8HYI0</accession>
<dbReference type="GO" id="GO:0015074">
    <property type="term" value="P:DNA integration"/>
    <property type="evidence" value="ECO:0007669"/>
    <property type="project" value="InterPro"/>
</dbReference>
<name>B8HYI0_CYAP4</name>
<dbReference type="OrthoDB" id="530235at2"/>
<dbReference type="CDD" id="cd01189">
    <property type="entry name" value="INT_ICEBs1_C_like"/>
    <property type="match status" value="1"/>
</dbReference>
<proteinExistence type="inferred from homology"/>